<keyword evidence="8" id="KW-0443">Lipid metabolism</keyword>
<evidence type="ECO:0000256" key="10">
    <source>
        <dbReference type="ARBA" id="ARBA00023315"/>
    </source>
</evidence>
<dbReference type="GO" id="GO:0004144">
    <property type="term" value="F:diacylglycerol O-acyltransferase activity"/>
    <property type="evidence" value="ECO:0007669"/>
    <property type="project" value="TreeGrafter"/>
</dbReference>
<evidence type="ECO:0000256" key="6">
    <source>
        <dbReference type="ARBA" id="ARBA00022824"/>
    </source>
</evidence>
<dbReference type="GO" id="GO:0019432">
    <property type="term" value="P:triglyceride biosynthetic process"/>
    <property type="evidence" value="ECO:0007669"/>
    <property type="project" value="TreeGrafter"/>
</dbReference>
<evidence type="ECO:0000313" key="11">
    <source>
        <dbReference type="EMBL" id="PVD19111.1"/>
    </source>
</evidence>
<keyword evidence="3" id="KW-0444">Lipid biosynthesis</keyword>
<evidence type="ECO:0000313" key="12">
    <source>
        <dbReference type="Proteomes" id="UP000245119"/>
    </source>
</evidence>
<gene>
    <name evidence="11" type="ORF">C0Q70_21671</name>
</gene>
<keyword evidence="10" id="KW-0012">Acyltransferase</keyword>
<keyword evidence="6" id="KW-0256">Endoplasmic reticulum</keyword>
<comment type="caution">
    <text evidence="11">The sequence shown here is derived from an EMBL/GenBank/DDBJ whole genome shotgun (WGS) entry which is preliminary data.</text>
</comment>
<dbReference type="EMBL" id="PZQS01000014">
    <property type="protein sequence ID" value="PVD19111.1"/>
    <property type="molecule type" value="Genomic_DNA"/>
</dbReference>
<dbReference type="Proteomes" id="UP000245119">
    <property type="component" value="Linkage Group LG14"/>
</dbReference>
<sequence length="214" mass="23864">MKRAMMINSDQSEEEQVAVNDVSGRLGRSTGCGSSPCPSAVEVSKASIEWILTKEGTGNAVGIIIGGAVEALDAVPDRYVVNLKNRKGFVRLALKHGASLVPVFSFGENNIYTQVSNPEGSRLRRFQLFLTHRLGFSPPIFHGRGIFNYTFGLLPFRRPIYSVVGKPIDVIKRQEPTEEEVDKLHKQYMDALNELFETHKLEYGAKESSELIMY</sequence>
<proteinExistence type="inferred from homology"/>
<dbReference type="Pfam" id="PF03982">
    <property type="entry name" value="DAGAT"/>
    <property type="match status" value="1"/>
</dbReference>
<keyword evidence="7" id="KW-1133">Transmembrane helix</keyword>
<accession>A0A2T7ND70</accession>
<name>A0A2T7ND70_POMCA</name>
<keyword evidence="5" id="KW-0812">Transmembrane</keyword>
<dbReference type="OrthoDB" id="264532at2759"/>
<evidence type="ECO:0000256" key="9">
    <source>
        <dbReference type="ARBA" id="ARBA00023136"/>
    </source>
</evidence>
<evidence type="ECO:0008006" key="13">
    <source>
        <dbReference type="Google" id="ProtNLM"/>
    </source>
</evidence>
<evidence type="ECO:0000256" key="5">
    <source>
        <dbReference type="ARBA" id="ARBA00022692"/>
    </source>
</evidence>
<dbReference type="PANTHER" id="PTHR12317">
    <property type="entry name" value="DIACYLGLYCEROL O-ACYLTRANSFERASE"/>
    <property type="match status" value="1"/>
</dbReference>
<organism evidence="11 12">
    <name type="scientific">Pomacea canaliculata</name>
    <name type="common">Golden apple snail</name>
    <dbReference type="NCBI Taxonomy" id="400727"/>
    <lineage>
        <taxon>Eukaryota</taxon>
        <taxon>Metazoa</taxon>
        <taxon>Spiralia</taxon>
        <taxon>Lophotrochozoa</taxon>
        <taxon>Mollusca</taxon>
        <taxon>Gastropoda</taxon>
        <taxon>Caenogastropoda</taxon>
        <taxon>Architaenioglossa</taxon>
        <taxon>Ampullarioidea</taxon>
        <taxon>Ampullariidae</taxon>
        <taxon>Pomacea</taxon>
    </lineage>
</organism>
<dbReference type="PANTHER" id="PTHR12317:SF79">
    <property type="entry name" value="ACYLTRANSFERASE"/>
    <property type="match status" value="1"/>
</dbReference>
<reference evidence="11 12" key="1">
    <citation type="submission" date="2018-04" db="EMBL/GenBank/DDBJ databases">
        <title>The genome of golden apple snail Pomacea canaliculata provides insight into stress tolerance and invasive adaptation.</title>
        <authorList>
            <person name="Liu C."/>
            <person name="Liu B."/>
            <person name="Ren Y."/>
            <person name="Zhang Y."/>
            <person name="Wang H."/>
            <person name="Li S."/>
            <person name="Jiang F."/>
            <person name="Yin L."/>
            <person name="Zhang G."/>
            <person name="Qian W."/>
            <person name="Fan W."/>
        </authorList>
    </citation>
    <scope>NUCLEOTIDE SEQUENCE [LARGE SCALE GENOMIC DNA]</scope>
    <source>
        <strain evidence="11">SZHN2017</strain>
        <tissue evidence="11">Muscle</tissue>
    </source>
</reference>
<evidence type="ECO:0000256" key="1">
    <source>
        <dbReference type="ARBA" id="ARBA00004477"/>
    </source>
</evidence>
<evidence type="ECO:0000256" key="7">
    <source>
        <dbReference type="ARBA" id="ARBA00022989"/>
    </source>
</evidence>
<protein>
    <recommendedName>
        <fullName evidence="13">Acyltransferase</fullName>
    </recommendedName>
</protein>
<dbReference type="GO" id="GO:0005789">
    <property type="term" value="C:endoplasmic reticulum membrane"/>
    <property type="evidence" value="ECO:0007669"/>
    <property type="project" value="UniProtKB-SubCell"/>
</dbReference>
<comment type="similarity">
    <text evidence="2">Belongs to the diacylglycerol acyltransferase family.</text>
</comment>
<dbReference type="CDD" id="cd07987">
    <property type="entry name" value="LPLAT_MGAT-like"/>
    <property type="match status" value="1"/>
</dbReference>
<evidence type="ECO:0000256" key="8">
    <source>
        <dbReference type="ARBA" id="ARBA00023098"/>
    </source>
</evidence>
<keyword evidence="4" id="KW-0808">Transferase</keyword>
<keyword evidence="9" id="KW-0472">Membrane</keyword>
<evidence type="ECO:0000256" key="2">
    <source>
        <dbReference type="ARBA" id="ARBA00005420"/>
    </source>
</evidence>
<comment type="subcellular location">
    <subcellularLocation>
        <location evidence="1">Endoplasmic reticulum membrane</location>
        <topology evidence="1">Multi-pass membrane protein</topology>
    </subcellularLocation>
</comment>
<dbReference type="AlphaFoldDB" id="A0A2T7ND70"/>
<keyword evidence="12" id="KW-1185">Reference proteome</keyword>
<evidence type="ECO:0000256" key="4">
    <source>
        <dbReference type="ARBA" id="ARBA00022679"/>
    </source>
</evidence>
<dbReference type="STRING" id="400727.A0A2T7ND70"/>
<dbReference type="InterPro" id="IPR007130">
    <property type="entry name" value="DAGAT"/>
</dbReference>
<evidence type="ECO:0000256" key="3">
    <source>
        <dbReference type="ARBA" id="ARBA00022516"/>
    </source>
</evidence>